<dbReference type="InterPro" id="IPR002676">
    <property type="entry name" value="RimM_N"/>
</dbReference>
<name>A0A7G9WCH2_ALKCA</name>
<reference evidence="8 9" key="1">
    <citation type="submission" date="2020-07" db="EMBL/GenBank/DDBJ databases">
        <title>Alkalicella. sp. LB2 genome.</title>
        <authorList>
            <person name="Postec A."/>
            <person name="Quemeneur M."/>
        </authorList>
    </citation>
    <scope>NUCLEOTIDE SEQUENCE [LARGE SCALE GENOMIC DNA]</scope>
    <source>
        <strain evidence="8 9">LB2</strain>
    </source>
</reference>
<keyword evidence="1 5" id="KW-0963">Cytoplasm</keyword>
<dbReference type="GO" id="GO:0005737">
    <property type="term" value="C:cytoplasm"/>
    <property type="evidence" value="ECO:0007669"/>
    <property type="project" value="UniProtKB-SubCell"/>
</dbReference>
<keyword evidence="4 5" id="KW-0143">Chaperone</keyword>
<dbReference type="GO" id="GO:0042274">
    <property type="term" value="P:ribosomal small subunit biogenesis"/>
    <property type="evidence" value="ECO:0007669"/>
    <property type="project" value="UniProtKB-UniRule"/>
</dbReference>
<keyword evidence="3 5" id="KW-0698">rRNA processing</keyword>
<dbReference type="InterPro" id="IPR009000">
    <property type="entry name" value="Transl_B-barrel_sf"/>
</dbReference>
<dbReference type="PANTHER" id="PTHR33692:SF1">
    <property type="entry name" value="RIBOSOME MATURATION FACTOR RIMM"/>
    <property type="match status" value="1"/>
</dbReference>
<feature type="domain" description="Ribosome maturation factor RimM PRC barrel" evidence="7">
    <location>
        <begin position="96"/>
        <end position="162"/>
    </location>
</feature>
<dbReference type="RefSeq" id="WP_213166776.1">
    <property type="nucleotide sequence ID" value="NZ_CP058559.1"/>
</dbReference>
<dbReference type="SUPFAM" id="SSF50447">
    <property type="entry name" value="Translation proteins"/>
    <property type="match status" value="1"/>
</dbReference>
<dbReference type="PANTHER" id="PTHR33692">
    <property type="entry name" value="RIBOSOME MATURATION FACTOR RIMM"/>
    <property type="match status" value="1"/>
</dbReference>
<organism evidence="8 9">
    <name type="scientific">Alkalicella caledoniensis</name>
    <dbReference type="NCBI Taxonomy" id="2731377"/>
    <lineage>
        <taxon>Bacteria</taxon>
        <taxon>Bacillati</taxon>
        <taxon>Bacillota</taxon>
        <taxon>Clostridia</taxon>
        <taxon>Eubacteriales</taxon>
        <taxon>Proteinivoracaceae</taxon>
        <taxon>Alkalicella</taxon>
    </lineage>
</organism>
<dbReference type="NCBIfam" id="TIGR02273">
    <property type="entry name" value="16S_RimM"/>
    <property type="match status" value="1"/>
</dbReference>
<dbReference type="Gene3D" id="2.40.30.60">
    <property type="entry name" value="RimM"/>
    <property type="match status" value="1"/>
</dbReference>
<dbReference type="Pfam" id="PF24986">
    <property type="entry name" value="PRC_RimM"/>
    <property type="match status" value="1"/>
</dbReference>
<comment type="subcellular location">
    <subcellularLocation>
        <location evidence="5">Cytoplasm</location>
    </subcellularLocation>
</comment>
<feature type="domain" description="RimM N-terminal" evidence="6">
    <location>
        <begin position="7"/>
        <end position="83"/>
    </location>
</feature>
<dbReference type="Proteomes" id="UP000516160">
    <property type="component" value="Chromosome"/>
</dbReference>
<dbReference type="KEGG" id="acae:HYG86_17200"/>
<comment type="function">
    <text evidence="5">An accessory protein needed during the final step in the assembly of 30S ribosomal subunit, possibly for assembly of the head region. Essential for efficient processing of 16S rRNA. May be needed both before and after RbfA during the maturation of 16S rRNA. It has affinity for free ribosomal 30S subunits but not for 70S ribosomes.</text>
</comment>
<comment type="similarity">
    <text evidence="5">Belongs to the RimM family.</text>
</comment>
<dbReference type="GO" id="GO:0005840">
    <property type="term" value="C:ribosome"/>
    <property type="evidence" value="ECO:0007669"/>
    <property type="project" value="InterPro"/>
</dbReference>
<evidence type="ECO:0000256" key="4">
    <source>
        <dbReference type="ARBA" id="ARBA00023186"/>
    </source>
</evidence>
<dbReference type="InterPro" id="IPR036976">
    <property type="entry name" value="RimM_N_sf"/>
</dbReference>
<dbReference type="SUPFAM" id="SSF50346">
    <property type="entry name" value="PRC-barrel domain"/>
    <property type="match status" value="1"/>
</dbReference>
<comment type="domain">
    <text evidence="5">The PRC barrel domain binds ribosomal protein uS19.</text>
</comment>
<proteinExistence type="inferred from homology"/>
<dbReference type="Pfam" id="PF01782">
    <property type="entry name" value="RimM"/>
    <property type="match status" value="1"/>
</dbReference>
<dbReference type="AlphaFoldDB" id="A0A7G9WCH2"/>
<dbReference type="InterPro" id="IPR056792">
    <property type="entry name" value="PRC_RimM"/>
</dbReference>
<evidence type="ECO:0000313" key="8">
    <source>
        <dbReference type="EMBL" id="QNO16384.1"/>
    </source>
</evidence>
<dbReference type="HAMAP" id="MF_00014">
    <property type="entry name" value="Ribosome_mat_RimM"/>
    <property type="match status" value="1"/>
</dbReference>
<sequence length="164" mass="18581">MEQKIKVGKITSTHGVRGEVKIYPLSDISTRFEKGSDLILGNLKLTIEKSRPHKNMFIIKFKGYDNINDILEFVGNYLEINKRDVAPLPEGQYYLFDIIDCEVYTDDDVYIGKVESVIETGSNDVYVIKNGSKEVLIPAIRQVVSKVDIDNKKITITPLEGLLE</sequence>
<comment type="subunit">
    <text evidence="5">Binds ribosomal protein uS19.</text>
</comment>
<dbReference type="GO" id="GO:0006364">
    <property type="term" value="P:rRNA processing"/>
    <property type="evidence" value="ECO:0007669"/>
    <property type="project" value="UniProtKB-UniRule"/>
</dbReference>
<gene>
    <name evidence="5 8" type="primary">rimM</name>
    <name evidence="8" type="ORF">HYG86_17200</name>
</gene>
<accession>A0A7G9WCH2</accession>
<evidence type="ECO:0000313" key="9">
    <source>
        <dbReference type="Proteomes" id="UP000516160"/>
    </source>
</evidence>
<keyword evidence="9" id="KW-1185">Reference proteome</keyword>
<evidence type="ECO:0000259" key="7">
    <source>
        <dbReference type="Pfam" id="PF24986"/>
    </source>
</evidence>
<evidence type="ECO:0000256" key="1">
    <source>
        <dbReference type="ARBA" id="ARBA00022490"/>
    </source>
</evidence>
<dbReference type="InterPro" id="IPR011961">
    <property type="entry name" value="RimM"/>
</dbReference>
<evidence type="ECO:0000256" key="2">
    <source>
        <dbReference type="ARBA" id="ARBA00022517"/>
    </source>
</evidence>
<evidence type="ECO:0000256" key="3">
    <source>
        <dbReference type="ARBA" id="ARBA00022552"/>
    </source>
</evidence>
<keyword evidence="2 5" id="KW-0690">Ribosome biogenesis</keyword>
<protein>
    <recommendedName>
        <fullName evidence="5">Ribosome maturation factor RimM</fullName>
    </recommendedName>
</protein>
<evidence type="ECO:0000259" key="6">
    <source>
        <dbReference type="Pfam" id="PF01782"/>
    </source>
</evidence>
<evidence type="ECO:0000256" key="5">
    <source>
        <dbReference type="HAMAP-Rule" id="MF_00014"/>
    </source>
</evidence>
<dbReference type="GO" id="GO:0043022">
    <property type="term" value="F:ribosome binding"/>
    <property type="evidence" value="ECO:0007669"/>
    <property type="project" value="InterPro"/>
</dbReference>
<dbReference type="EMBL" id="CP058559">
    <property type="protein sequence ID" value="QNO16384.1"/>
    <property type="molecule type" value="Genomic_DNA"/>
</dbReference>
<dbReference type="InterPro" id="IPR011033">
    <property type="entry name" value="PRC_barrel-like_sf"/>
</dbReference>
<dbReference type="Gene3D" id="2.30.30.240">
    <property type="entry name" value="PRC-barrel domain"/>
    <property type="match status" value="1"/>
</dbReference>